<dbReference type="Pfam" id="PF01890">
    <property type="entry name" value="CbiG_C"/>
    <property type="match status" value="1"/>
</dbReference>
<dbReference type="InterPro" id="IPR036518">
    <property type="entry name" value="CobE/GbiG_C_sf"/>
</dbReference>
<gene>
    <name evidence="4" type="ORF">IAA63_01875</name>
</gene>
<comment type="caution">
    <text evidence="4">The sequence shown here is derived from an EMBL/GenBank/DDBJ whole genome shotgun (WGS) entry which is preliminary data.</text>
</comment>
<dbReference type="InterPro" id="IPR002750">
    <property type="entry name" value="CobE/GbiG_C"/>
</dbReference>
<proteinExistence type="predicted"/>
<dbReference type="InterPro" id="IPR021744">
    <property type="entry name" value="CbiG_N"/>
</dbReference>
<sequence length="350" mass="37111">MKTAVIAFTGAGMLLAERIGKVLEAENQETRLYLKSRHAAPPRGSRVQPVEEGLGNWAQRVIPRMDAVIFVGASGIAVRTMAPFIKSKKTDPAVLVMDEAGTFCISLLSGHLGGANDLCRLLSGALGACPVITTATDVNRRFAVDVFAKKNGMEISDMRLAKEVSARLLAGEEILVEAGVGFSGDLKTQLPRGLTCTNSGERFYDLRFVMPGSGVLRLIPKNLVLGIGCRKGTGWEAIEAAVLDALKKHGISPHGAALAASIDLKKEEPGLLAFCQRWKLPFVTYPSHQLSRVPGQFTASSFVGSVTGVDNVCERSAVLAAKGGQLAVKKYASGGVTVACAVKDWSVDFA</sequence>
<dbReference type="GO" id="GO:0009236">
    <property type="term" value="P:cobalamin biosynthetic process"/>
    <property type="evidence" value="ECO:0007669"/>
    <property type="project" value="InterPro"/>
</dbReference>
<protein>
    <submittedName>
        <fullName evidence="4">Cobalt-precorrin 5A hydrolase</fullName>
    </submittedName>
</protein>
<feature type="domain" description="CobE/GbiG C-terminal" evidence="1">
    <location>
        <begin position="223"/>
        <end position="341"/>
    </location>
</feature>
<evidence type="ECO:0000313" key="5">
    <source>
        <dbReference type="Proteomes" id="UP000886723"/>
    </source>
</evidence>
<evidence type="ECO:0000313" key="4">
    <source>
        <dbReference type="EMBL" id="HIV11875.1"/>
    </source>
</evidence>
<dbReference type="Gene3D" id="3.30.420.180">
    <property type="entry name" value="CobE/GbiG C-terminal domain"/>
    <property type="match status" value="1"/>
</dbReference>
<dbReference type="GO" id="GO:0016787">
    <property type="term" value="F:hydrolase activity"/>
    <property type="evidence" value="ECO:0007669"/>
    <property type="project" value="UniProtKB-KW"/>
</dbReference>
<dbReference type="PANTHER" id="PTHR37477:SF1">
    <property type="entry name" value="COBALT-PRECORRIN-5A HYDROLASE"/>
    <property type="match status" value="1"/>
</dbReference>
<feature type="domain" description="Cobalamin synthesis G N-terminal" evidence="2">
    <location>
        <begin position="58"/>
        <end position="137"/>
    </location>
</feature>
<name>A0A9D1T4T5_9FIRM</name>
<dbReference type="InterPro" id="IPR021745">
    <property type="entry name" value="CbiG_mid"/>
</dbReference>
<dbReference type="PANTHER" id="PTHR37477">
    <property type="entry name" value="COBALT-PRECORRIN-5A HYDROLASE"/>
    <property type="match status" value="1"/>
</dbReference>
<feature type="domain" description="Cobalamin biosynthesis central region" evidence="3">
    <location>
        <begin position="142"/>
        <end position="176"/>
    </location>
</feature>
<dbReference type="EMBL" id="DVON01000036">
    <property type="protein sequence ID" value="HIV11875.1"/>
    <property type="molecule type" value="Genomic_DNA"/>
</dbReference>
<accession>A0A9D1T4T5</accession>
<organism evidence="4 5">
    <name type="scientific">Candidatus Pullilachnospira stercoravium</name>
    <dbReference type="NCBI Taxonomy" id="2840913"/>
    <lineage>
        <taxon>Bacteria</taxon>
        <taxon>Bacillati</taxon>
        <taxon>Bacillota</taxon>
        <taxon>Clostridia</taxon>
        <taxon>Lachnospirales</taxon>
        <taxon>Lachnospiraceae</taxon>
        <taxon>Lachnospiraceae incertae sedis</taxon>
        <taxon>Candidatus Pullilachnospira</taxon>
    </lineage>
</organism>
<dbReference type="Proteomes" id="UP000886723">
    <property type="component" value="Unassembled WGS sequence"/>
</dbReference>
<dbReference type="InterPro" id="IPR052553">
    <property type="entry name" value="CbiG_hydrolase"/>
</dbReference>
<dbReference type="SUPFAM" id="SSF159664">
    <property type="entry name" value="CobE/GbiG C-terminal domain-like"/>
    <property type="match status" value="1"/>
</dbReference>
<dbReference type="Gene3D" id="3.40.50.11220">
    <property type="match status" value="1"/>
</dbReference>
<dbReference type="Pfam" id="PF11760">
    <property type="entry name" value="CbiG_N"/>
    <property type="match status" value="1"/>
</dbReference>
<evidence type="ECO:0000259" key="2">
    <source>
        <dbReference type="Pfam" id="PF11760"/>
    </source>
</evidence>
<evidence type="ECO:0000259" key="1">
    <source>
        <dbReference type="Pfam" id="PF01890"/>
    </source>
</evidence>
<reference evidence="4" key="1">
    <citation type="submission" date="2020-10" db="EMBL/GenBank/DDBJ databases">
        <authorList>
            <person name="Gilroy R."/>
        </authorList>
    </citation>
    <scope>NUCLEOTIDE SEQUENCE</scope>
    <source>
        <strain evidence="4">ChiBcec2-4451</strain>
    </source>
</reference>
<keyword evidence="4" id="KW-0378">Hydrolase</keyword>
<dbReference type="InterPro" id="IPR038029">
    <property type="entry name" value="GbiG_N_sf"/>
</dbReference>
<reference evidence="4" key="2">
    <citation type="journal article" date="2021" name="PeerJ">
        <title>Extensive microbial diversity within the chicken gut microbiome revealed by metagenomics and culture.</title>
        <authorList>
            <person name="Gilroy R."/>
            <person name="Ravi A."/>
            <person name="Getino M."/>
            <person name="Pursley I."/>
            <person name="Horton D.L."/>
            <person name="Alikhan N.F."/>
            <person name="Baker D."/>
            <person name="Gharbi K."/>
            <person name="Hall N."/>
            <person name="Watson M."/>
            <person name="Adriaenssens E.M."/>
            <person name="Foster-Nyarko E."/>
            <person name="Jarju S."/>
            <person name="Secka A."/>
            <person name="Antonio M."/>
            <person name="Oren A."/>
            <person name="Chaudhuri R.R."/>
            <person name="La Ragione R."/>
            <person name="Hildebrand F."/>
            <person name="Pallen M.J."/>
        </authorList>
    </citation>
    <scope>NUCLEOTIDE SEQUENCE</scope>
    <source>
        <strain evidence="4">ChiBcec2-4451</strain>
    </source>
</reference>
<dbReference type="SUPFAM" id="SSF159672">
    <property type="entry name" value="CbiG N-terminal domain-like"/>
    <property type="match status" value="1"/>
</dbReference>
<dbReference type="AlphaFoldDB" id="A0A9D1T4T5"/>
<dbReference type="Pfam" id="PF11761">
    <property type="entry name" value="CbiG_mid"/>
    <property type="match status" value="1"/>
</dbReference>
<evidence type="ECO:0000259" key="3">
    <source>
        <dbReference type="Pfam" id="PF11761"/>
    </source>
</evidence>